<reference evidence="1 2" key="1">
    <citation type="journal article" date="2018" name="Nat. Ecol. Evol.">
        <title>Pezizomycetes genomes reveal the molecular basis of ectomycorrhizal truffle lifestyle.</title>
        <authorList>
            <person name="Murat C."/>
            <person name="Payen T."/>
            <person name="Noel B."/>
            <person name="Kuo A."/>
            <person name="Morin E."/>
            <person name="Chen J."/>
            <person name="Kohler A."/>
            <person name="Krizsan K."/>
            <person name="Balestrini R."/>
            <person name="Da Silva C."/>
            <person name="Montanini B."/>
            <person name="Hainaut M."/>
            <person name="Levati E."/>
            <person name="Barry K.W."/>
            <person name="Belfiori B."/>
            <person name="Cichocki N."/>
            <person name="Clum A."/>
            <person name="Dockter R.B."/>
            <person name="Fauchery L."/>
            <person name="Guy J."/>
            <person name="Iotti M."/>
            <person name="Le Tacon F."/>
            <person name="Lindquist E.A."/>
            <person name="Lipzen A."/>
            <person name="Malagnac F."/>
            <person name="Mello A."/>
            <person name="Molinier V."/>
            <person name="Miyauchi S."/>
            <person name="Poulain J."/>
            <person name="Riccioni C."/>
            <person name="Rubini A."/>
            <person name="Sitrit Y."/>
            <person name="Splivallo R."/>
            <person name="Traeger S."/>
            <person name="Wang M."/>
            <person name="Zifcakova L."/>
            <person name="Wipf D."/>
            <person name="Zambonelli A."/>
            <person name="Paolocci F."/>
            <person name="Nowrousian M."/>
            <person name="Ottonello S."/>
            <person name="Baldrian P."/>
            <person name="Spatafora J.W."/>
            <person name="Henrissat B."/>
            <person name="Nagy L.G."/>
            <person name="Aury J.M."/>
            <person name="Wincker P."/>
            <person name="Grigoriev I.V."/>
            <person name="Bonfante P."/>
            <person name="Martin F.M."/>
        </authorList>
    </citation>
    <scope>NUCLEOTIDE SEQUENCE [LARGE SCALE GENOMIC DNA]</scope>
    <source>
        <strain evidence="1 2">120613-1</strain>
    </source>
</reference>
<dbReference type="EMBL" id="ML120363">
    <property type="protein sequence ID" value="RPB03264.1"/>
    <property type="molecule type" value="Genomic_DNA"/>
</dbReference>
<name>A0A3N4JY27_9PEZI</name>
<keyword evidence="1" id="KW-0378">Hydrolase</keyword>
<organism evidence="1 2">
    <name type="scientific">Choiromyces venosus 120613-1</name>
    <dbReference type="NCBI Taxonomy" id="1336337"/>
    <lineage>
        <taxon>Eukaryota</taxon>
        <taxon>Fungi</taxon>
        <taxon>Dikarya</taxon>
        <taxon>Ascomycota</taxon>
        <taxon>Pezizomycotina</taxon>
        <taxon>Pezizomycetes</taxon>
        <taxon>Pezizales</taxon>
        <taxon>Tuberaceae</taxon>
        <taxon>Choiromyces</taxon>
    </lineage>
</organism>
<protein>
    <submittedName>
        <fullName evidence="1">Metallo-dependent hydrolase</fullName>
    </submittedName>
</protein>
<keyword evidence="2" id="KW-1185">Reference proteome</keyword>
<dbReference type="Pfam" id="PF01026">
    <property type="entry name" value="TatD_DNase"/>
    <property type="match status" value="1"/>
</dbReference>
<dbReference type="SUPFAM" id="SSF51556">
    <property type="entry name" value="Metallo-dependent hydrolases"/>
    <property type="match status" value="1"/>
</dbReference>
<gene>
    <name evidence="1" type="ORF">L873DRAFT_1800817</name>
</gene>
<evidence type="ECO:0000313" key="1">
    <source>
        <dbReference type="EMBL" id="RPB03264.1"/>
    </source>
</evidence>
<accession>A0A3N4JY27</accession>
<dbReference type="GO" id="GO:0016788">
    <property type="term" value="F:hydrolase activity, acting on ester bonds"/>
    <property type="evidence" value="ECO:0007669"/>
    <property type="project" value="InterPro"/>
</dbReference>
<dbReference type="InterPro" id="IPR032466">
    <property type="entry name" value="Metal_Hydrolase"/>
</dbReference>
<sequence>MVRSPLTHLTRSIPRKSLFKKTPYTHIPSSKRNLNVIRYAPAEYPKGRKKQHEVEWTLIPRTEHFIQWENLTTKYIDTHTHLHSTLQQMKDAFNDGTMPASRIDSFVEHFFPEQCTAVVDVLGNMEDLALYSAAAGLAWREGFKYYFAIGAHPYHALVYDDSTHHAVTKILEHQQCVALGECGLDYFRTDSITWPKQRQVFIRQLEAAVFARKPILVYTRDAERDTFSILHDYVPTDHKLHIQSFTGSREFALKILKHWPNSTLGITGAITYSGSQHVAEMIEREEIPLDRIMLGSKSPFIVPKNIYPHLLKTTRPKLKREKFVAGHSGMLPIVAEAVAGLLNNALKKGGDRANNDDYLHKMDSILKSSNEVAKSFFGIKM</sequence>
<evidence type="ECO:0000313" key="2">
    <source>
        <dbReference type="Proteomes" id="UP000276215"/>
    </source>
</evidence>
<dbReference type="PANTHER" id="PTHR46363:SF1">
    <property type="entry name" value="DEOXYRIBONUCLEASE TATDN2-RELATED"/>
    <property type="match status" value="1"/>
</dbReference>
<dbReference type="OrthoDB" id="6079689at2759"/>
<dbReference type="PANTHER" id="PTHR46363">
    <property type="entry name" value="DEOXYRIBONUCLEASE TATDN2-RELATED"/>
    <property type="match status" value="1"/>
</dbReference>
<dbReference type="InterPro" id="IPR001130">
    <property type="entry name" value="TatD-like"/>
</dbReference>
<dbReference type="CDD" id="cd01310">
    <property type="entry name" value="TatD_DNAse"/>
    <property type="match status" value="1"/>
</dbReference>
<proteinExistence type="predicted"/>
<dbReference type="AlphaFoldDB" id="A0A3N4JY27"/>
<dbReference type="Proteomes" id="UP000276215">
    <property type="component" value="Unassembled WGS sequence"/>
</dbReference>
<dbReference type="Gene3D" id="3.20.20.140">
    <property type="entry name" value="Metal-dependent hydrolases"/>
    <property type="match status" value="1"/>
</dbReference>